<evidence type="ECO:0000313" key="4">
    <source>
        <dbReference type="Proteomes" id="UP000233469"/>
    </source>
</evidence>
<name>A0A2N1P4I0_9GLOM</name>
<evidence type="ECO:0000256" key="2">
    <source>
        <dbReference type="SAM" id="MobiDB-lite"/>
    </source>
</evidence>
<feature type="coiled-coil region" evidence="1">
    <location>
        <begin position="33"/>
        <end position="60"/>
    </location>
</feature>
<evidence type="ECO:0000256" key="1">
    <source>
        <dbReference type="SAM" id="Coils"/>
    </source>
</evidence>
<accession>A0A2N1P4I0</accession>
<feature type="compositionally biased region" description="Basic and acidic residues" evidence="2">
    <location>
        <begin position="89"/>
        <end position="104"/>
    </location>
</feature>
<feature type="region of interest" description="Disordered" evidence="2">
    <location>
        <begin position="68"/>
        <end position="136"/>
    </location>
</feature>
<gene>
    <name evidence="3" type="ORF">RhiirC2_767526</name>
</gene>
<feature type="compositionally biased region" description="Polar residues" evidence="2">
    <location>
        <begin position="121"/>
        <end position="136"/>
    </location>
</feature>
<dbReference type="Proteomes" id="UP000233469">
    <property type="component" value="Unassembled WGS sequence"/>
</dbReference>
<proteinExistence type="predicted"/>
<organism evidence="3 4">
    <name type="scientific">Rhizophagus irregularis</name>
    <dbReference type="NCBI Taxonomy" id="588596"/>
    <lineage>
        <taxon>Eukaryota</taxon>
        <taxon>Fungi</taxon>
        <taxon>Fungi incertae sedis</taxon>
        <taxon>Mucoromycota</taxon>
        <taxon>Glomeromycotina</taxon>
        <taxon>Glomeromycetes</taxon>
        <taxon>Glomerales</taxon>
        <taxon>Glomeraceae</taxon>
        <taxon>Rhizophagus</taxon>
    </lineage>
</organism>
<sequence length="136" mass="15750">MELQITTLTDHVNILQNSHQTMTEQVTSQSQQMTNMDNNLNQLTTRQTSLEKQHESLMTEMQTLITALRTSHLPQTRQQLDRKAKRTKTPYEKTPLRDVKKRFIDPPFESAMEDSDASHFRINTIQNPGRSPIQAS</sequence>
<evidence type="ECO:0000313" key="3">
    <source>
        <dbReference type="EMBL" id="PKK81002.1"/>
    </source>
</evidence>
<reference evidence="3 4" key="1">
    <citation type="submission" date="2016-04" db="EMBL/GenBank/DDBJ databases">
        <title>Genome analyses suggest a sexual origin of heterokaryosis in a supposedly ancient asexual fungus.</title>
        <authorList>
            <person name="Ropars J."/>
            <person name="Sedzielewska K."/>
            <person name="Noel J."/>
            <person name="Charron P."/>
            <person name="Farinelli L."/>
            <person name="Marton T."/>
            <person name="Kruger M."/>
            <person name="Pelin A."/>
            <person name="Brachmann A."/>
            <person name="Corradi N."/>
        </authorList>
    </citation>
    <scope>NUCLEOTIDE SEQUENCE [LARGE SCALE GENOMIC DNA]</scope>
    <source>
        <strain evidence="3 4">C2</strain>
    </source>
</reference>
<reference evidence="3 4" key="2">
    <citation type="submission" date="2017-10" db="EMBL/GenBank/DDBJ databases">
        <title>Extensive intraspecific genome diversity in a model arbuscular mycorrhizal fungus.</title>
        <authorList>
            <person name="Chen E.C.H."/>
            <person name="Morin E."/>
            <person name="Baudet D."/>
            <person name="Noel J."/>
            <person name="Ndikumana S."/>
            <person name="Charron P."/>
            <person name="St-Onge C."/>
            <person name="Giorgi J."/>
            <person name="Grigoriev I.V."/>
            <person name="Roux C."/>
            <person name="Martin F.M."/>
            <person name="Corradi N."/>
        </authorList>
    </citation>
    <scope>NUCLEOTIDE SEQUENCE [LARGE SCALE GENOMIC DNA]</scope>
    <source>
        <strain evidence="3 4">C2</strain>
    </source>
</reference>
<dbReference type="EMBL" id="LLXL01000002">
    <property type="protein sequence ID" value="PKK81002.1"/>
    <property type="molecule type" value="Genomic_DNA"/>
</dbReference>
<comment type="caution">
    <text evidence="3">The sequence shown here is derived from an EMBL/GenBank/DDBJ whole genome shotgun (WGS) entry which is preliminary data.</text>
</comment>
<feature type="compositionally biased region" description="Polar residues" evidence="2">
    <location>
        <begin position="68"/>
        <end position="78"/>
    </location>
</feature>
<protein>
    <submittedName>
        <fullName evidence="3">Uncharacterized protein</fullName>
    </submittedName>
</protein>
<dbReference type="AlphaFoldDB" id="A0A2N1P4I0"/>
<keyword evidence="1" id="KW-0175">Coiled coil</keyword>